<name>A0A1M7APE4_PSETH</name>
<organism evidence="2 3">
    <name type="scientific">Pseudonocardia thermophila</name>
    <dbReference type="NCBI Taxonomy" id="1848"/>
    <lineage>
        <taxon>Bacteria</taxon>
        <taxon>Bacillati</taxon>
        <taxon>Actinomycetota</taxon>
        <taxon>Actinomycetes</taxon>
        <taxon>Pseudonocardiales</taxon>
        <taxon>Pseudonocardiaceae</taxon>
        <taxon>Pseudonocardia</taxon>
    </lineage>
</organism>
<protein>
    <submittedName>
        <fullName evidence="2">Uncharacterized protein</fullName>
    </submittedName>
</protein>
<accession>A0A1M7APE4</accession>
<keyword evidence="3" id="KW-1185">Reference proteome</keyword>
<feature type="region of interest" description="Disordered" evidence="1">
    <location>
        <begin position="144"/>
        <end position="265"/>
    </location>
</feature>
<proteinExistence type="predicted"/>
<feature type="compositionally biased region" description="Polar residues" evidence="1">
    <location>
        <begin position="164"/>
        <end position="173"/>
    </location>
</feature>
<evidence type="ECO:0000313" key="2">
    <source>
        <dbReference type="EMBL" id="SHL44642.1"/>
    </source>
</evidence>
<dbReference type="NCBIfam" id="NF038175">
    <property type="entry name" value="IniB_NTERM"/>
    <property type="match status" value="1"/>
</dbReference>
<feature type="compositionally biased region" description="Low complexity" evidence="1">
    <location>
        <begin position="174"/>
        <end position="189"/>
    </location>
</feature>
<dbReference type="Proteomes" id="UP000184363">
    <property type="component" value="Unassembled WGS sequence"/>
</dbReference>
<feature type="compositionally biased region" description="Polar residues" evidence="1">
    <location>
        <begin position="211"/>
        <end position="255"/>
    </location>
</feature>
<evidence type="ECO:0000256" key="1">
    <source>
        <dbReference type="SAM" id="MobiDB-lite"/>
    </source>
</evidence>
<dbReference type="EMBL" id="FRAP01000029">
    <property type="protein sequence ID" value="SHL44642.1"/>
    <property type="molecule type" value="Genomic_DNA"/>
</dbReference>
<dbReference type="AlphaFoldDB" id="A0A1M7APE4"/>
<dbReference type="OrthoDB" id="3683774at2"/>
<sequence>MTTSTTLIELILSLLRDPAQRAAFREDPEGFLASCGNFTVEDVKDAIDLADVRDSHGNHIHVPPAPHPKPHPGESDHEAAVRYLNTYITNNYIDDRDITNIVNQEIDNRGGRFEQDIDFVSNSGDGAVVAGEDIEDSTVVTGDNNQIGDGNVQGSGNVVGDGNQAVTGDDNATSFGSGDVSTVGGSVSVGPGGAYSGTGNATADNDDESINDSFNTTTNTTVEDSNNTSSAYTSDNDVDYSSTVITDDSTNTHNETTIEDSFNID</sequence>
<dbReference type="STRING" id="1848.SAMN05443637_12928"/>
<dbReference type="RefSeq" id="WP_073460330.1">
    <property type="nucleotide sequence ID" value="NZ_CALGVN010000035.1"/>
</dbReference>
<gene>
    <name evidence="2" type="ORF">SAMN05443637_12928</name>
</gene>
<dbReference type="InterPro" id="IPR049709">
    <property type="entry name" value="IniB-like_N"/>
</dbReference>
<reference evidence="2 3" key="1">
    <citation type="submission" date="2016-11" db="EMBL/GenBank/DDBJ databases">
        <authorList>
            <person name="Jaros S."/>
            <person name="Januszkiewicz K."/>
            <person name="Wedrychowicz H."/>
        </authorList>
    </citation>
    <scope>NUCLEOTIDE SEQUENCE [LARGE SCALE GENOMIC DNA]</scope>
    <source>
        <strain evidence="2 3">DSM 43832</strain>
    </source>
</reference>
<evidence type="ECO:0000313" key="3">
    <source>
        <dbReference type="Proteomes" id="UP000184363"/>
    </source>
</evidence>